<evidence type="ECO:0000256" key="7">
    <source>
        <dbReference type="SAM" id="MobiDB-lite"/>
    </source>
</evidence>
<feature type="compositionally biased region" description="Basic and acidic residues" evidence="7">
    <location>
        <begin position="1022"/>
        <end position="1049"/>
    </location>
</feature>
<feature type="compositionally biased region" description="Basic and acidic residues" evidence="7">
    <location>
        <begin position="1581"/>
        <end position="1593"/>
    </location>
</feature>
<dbReference type="GO" id="GO:0003712">
    <property type="term" value="F:transcription coregulator activity"/>
    <property type="evidence" value="ECO:0007669"/>
    <property type="project" value="InterPro"/>
</dbReference>
<name>A0A6G1GQC0_9PEZI</name>
<keyword evidence="10" id="KW-1185">Reference proteome</keyword>
<feature type="compositionally biased region" description="Basic and acidic residues" evidence="7">
    <location>
        <begin position="1256"/>
        <end position="1267"/>
    </location>
</feature>
<feature type="region of interest" description="Disordered" evidence="7">
    <location>
        <begin position="806"/>
        <end position="883"/>
    </location>
</feature>
<feature type="compositionally biased region" description="Low complexity" evidence="7">
    <location>
        <begin position="1110"/>
        <end position="1121"/>
    </location>
</feature>
<dbReference type="Proteomes" id="UP000800041">
    <property type="component" value="Unassembled WGS sequence"/>
</dbReference>
<keyword evidence="3" id="KW-0694">RNA-binding</keyword>
<feature type="region of interest" description="Disordered" evidence="7">
    <location>
        <begin position="1"/>
        <end position="33"/>
    </location>
</feature>
<evidence type="ECO:0000259" key="8">
    <source>
        <dbReference type="Pfam" id="PF23774"/>
    </source>
</evidence>
<accession>A0A6G1GQC0</accession>
<keyword evidence="4" id="KW-0805">Transcription regulation</keyword>
<evidence type="ECO:0000256" key="5">
    <source>
        <dbReference type="ARBA" id="ARBA00023163"/>
    </source>
</evidence>
<dbReference type="GO" id="GO:0003723">
    <property type="term" value="F:RNA binding"/>
    <property type="evidence" value="ECO:0007669"/>
    <property type="project" value="UniProtKB-KW"/>
</dbReference>
<evidence type="ECO:0000256" key="1">
    <source>
        <dbReference type="ARBA" id="ARBA00004123"/>
    </source>
</evidence>
<feature type="region of interest" description="Disordered" evidence="7">
    <location>
        <begin position="402"/>
        <end position="517"/>
    </location>
</feature>
<feature type="compositionally biased region" description="Basic and acidic residues" evidence="7">
    <location>
        <begin position="861"/>
        <end position="872"/>
    </location>
</feature>
<dbReference type="InterPro" id="IPR001680">
    <property type="entry name" value="WD40_rpt"/>
</dbReference>
<sequence length="1761" mass="191356">MSTASRQRSTSQSSRRSERSYPPPVPSLTPQSDTTLDPCAATAAYLLYAQRFLILCLHHDSLKIERRFDRHKEDVQWIAVDNVSERGQGRLVVSYDTSQTTIVWDLLTGDEIARFASYEEIRVATWMKNGNIAFGNCQGNVILFEPSTSEHISARTIYDPITSLAPAADNRTFAIGYQNGSILIAGLQPSFTILHTLNSSRAPSPVTGLAWHGSSSKQKSEMLATQTADGDLRVWSIPKVAQTDQPSIIRVLNRSENKLVGPCFFAWSKMGRIVQYSEGQTYAWDVRTKKVTYETVPTIDGIVGMACFGPTATLFTLGRNHTVQQYDINPNNNPPQLVAEVQHVPGPLPPSPPNSLEEKAESKTDSVVSGATMPVFLETESSEGEGATLSPLQKIAKEMDQIEEERRDRVGPLSPVSSKGSASSRSVGDSHKQRSAQPSSRARHLYNFDKPESPGLASNSSATESTIFSSGSSLHSSSMASQSLRSRESVSIRSLSSTTSSRYRSKNSGLRQEILRSPDEVKQTMAMDLFPFTKARLKDLPFRLPQYDQSCRTASDLRQQMLLVVFGWEDNAESLIRDELARHPAGSASGVLLSKWLGELGADIAASMIGSESMTSSDWMLLALSSMGQDSQKKVGESFVQRLLEKGDIHPAVAILLGLGEHNDAIEVYVSRRYYMEAVLLTCLVYPNDWQRQSHLVRKWGELAAMEKNPELAVKCFSCTSIESTEAYLSPRAQDAMYAAQQQHILGGEPSPALSTPGFVQSRLNPTSSGLKLITDFGNIKAAVAMDQRTPMNGVGVTPIAESAITPAGLRPNGRGFFDPASARTATPGGFGRKRYPSRSAADRADTADATPQARTAVRQNHKDLLDAESGPRSRSSSTSSYKTPLVTLSPVAYKAEDIKPLSAHLRSKSATGTATSSLPSPAAGVFSVLQQESRTRNGSRDRKPDGLQLQFDELAMITGAPETGSTGAFASQMTDSSSVSRLRGNLSPPLTTDGSMKSAKAHSIDKYISSLDEANYYARQQRAENRQRASSRDEPARSRVGDTTDTRGRSTGKYIKPAKRSPSSPVSMSPEDVGLQPTTDNFDDERYYKITSPTESAPGGRGRSRSKPRASASKPRSASKQSRRAESAERGPLKRSGSRSVSGKSKPSSRQASTDRGPALTIDPRGRSSSRGAGAHQRSPSSPLPMSAQAKLYREDDEEQDTEDTTDSRRLRTRQRSSSRRAAGRSSSNRRDMSPDRLRNRERSSSRRPTIEPLPEVREHSVDRKSTRQASRSRMPRLQTDLTEARGLSRKELAARELEERRLSLARRPSAPAIPHPDQLARSPLSARSPGGGGEYAPSPLGYFPPASSQSDRGDRRGFQDESLSRKAISPSGTSTTSVPIGLPATPRAMRHPKYMSADPGGDDDIPAVPVIPAAHLEPQPETHGEDDQEIGPLLPSTVFGQKNPDPPRSASAPIVDSPVYPAPLNSKLSVPSHSRRGSLSGRHLRTKTANDVSPIVKSGPHSVVSPIVASIDETLHDSNVVIVEESEGESYHGGEPSPPLLPELQHLAGPPPPPPPPSLYRPGHMHNHSIGLINVAIDENKPSHSPFDSHSRGGTPVLHNQTMSSSRNGTPAIEGTAMPRGPTPTASPNTHRRGRNSIGENVNRGFRSVRDRMRSTSRSRNKSPPIDNTFTPSPYESIAPPHGFPRRDSNAHDMNPPPLPSASPLAQSQEVGGYFEGKPPSQSNTPYGGYRNPREIRANMPPEQLQMGVYTGPMDGSMI</sequence>
<feature type="region of interest" description="Disordered" evidence="7">
    <location>
        <begin position="1581"/>
        <end position="1761"/>
    </location>
</feature>
<keyword evidence="5" id="KW-0804">Transcription</keyword>
<dbReference type="SUPFAM" id="SSF50978">
    <property type="entry name" value="WD40 repeat-like"/>
    <property type="match status" value="1"/>
</dbReference>
<feature type="region of interest" description="Disordered" evidence="7">
    <location>
        <begin position="1021"/>
        <end position="1459"/>
    </location>
</feature>
<feature type="region of interest" description="Disordered" evidence="7">
    <location>
        <begin position="342"/>
        <end position="368"/>
    </location>
</feature>
<dbReference type="PANTHER" id="PTHR15528:SF11">
    <property type="entry name" value="FI18188P1"/>
    <property type="match status" value="1"/>
</dbReference>
<feature type="region of interest" description="Disordered" evidence="7">
    <location>
        <begin position="1527"/>
        <end position="1557"/>
    </location>
</feature>
<dbReference type="PANTHER" id="PTHR15528">
    <property type="entry name" value="PEROXISOME PROLIFERATOR ACTIVATED RECEPTOR GAMMA COACTIVATOR 1 PGC-1 -RELATED"/>
    <property type="match status" value="1"/>
</dbReference>
<feature type="compositionally biased region" description="Low complexity" evidence="7">
    <location>
        <begin position="414"/>
        <end position="427"/>
    </location>
</feature>
<feature type="compositionally biased region" description="Low complexity" evidence="7">
    <location>
        <begin position="465"/>
        <end position="484"/>
    </location>
</feature>
<comment type="subcellular location">
    <subcellularLocation>
        <location evidence="1">Nucleus</location>
    </subcellularLocation>
</comment>
<dbReference type="EMBL" id="ML977179">
    <property type="protein sequence ID" value="KAF1982967.1"/>
    <property type="molecule type" value="Genomic_DNA"/>
</dbReference>
<feature type="compositionally biased region" description="Basic and acidic residues" evidence="7">
    <location>
        <begin position="1284"/>
        <end position="1304"/>
    </location>
</feature>
<gene>
    <name evidence="9" type="ORF">K402DRAFT_185167</name>
</gene>
<dbReference type="InterPro" id="IPR034605">
    <property type="entry name" value="PGC-1"/>
</dbReference>
<dbReference type="InterPro" id="IPR056421">
    <property type="entry name" value="TPR_GEMI5"/>
</dbReference>
<evidence type="ECO:0000313" key="10">
    <source>
        <dbReference type="Proteomes" id="UP000800041"/>
    </source>
</evidence>
<feature type="compositionally biased region" description="Basic residues" evidence="7">
    <location>
        <begin position="1212"/>
        <end position="1224"/>
    </location>
</feature>
<keyword evidence="6" id="KW-0539">Nucleus</keyword>
<organism evidence="9 10">
    <name type="scientific">Aulographum hederae CBS 113979</name>
    <dbReference type="NCBI Taxonomy" id="1176131"/>
    <lineage>
        <taxon>Eukaryota</taxon>
        <taxon>Fungi</taxon>
        <taxon>Dikarya</taxon>
        <taxon>Ascomycota</taxon>
        <taxon>Pezizomycotina</taxon>
        <taxon>Dothideomycetes</taxon>
        <taxon>Pleosporomycetidae</taxon>
        <taxon>Aulographales</taxon>
        <taxon>Aulographaceae</taxon>
    </lineage>
</organism>
<dbReference type="SMART" id="SM00320">
    <property type="entry name" value="WD40"/>
    <property type="match status" value="4"/>
</dbReference>
<dbReference type="OrthoDB" id="7326421at2759"/>
<feature type="compositionally biased region" description="Basic and acidic residues" evidence="7">
    <location>
        <begin position="1230"/>
        <end position="1246"/>
    </location>
</feature>
<keyword evidence="2" id="KW-0597">Phosphoprotein</keyword>
<evidence type="ECO:0000256" key="4">
    <source>
        <dbReference type="ARBA" id="ARBA00023015"/>
    </source>
</evidence>
<reference evidence="9" key="1">
    <citation type="journal article" date="2020" name="Stud. Mycol.">
        <title>101 Dothideomycetes genomes: a test case for predicting lifestyles and emergence of pathogens.</title>
        <authorList>
            <person name="Haridas S."/>
            <person name="Albert R."/>
            <person name="Binder M."/>
            <person name="Bloem J."/>
            <person name="Labutti K."/>
            <person name="Salamov A."/>
            <person name="Andreopoulos B."/>
            <person name="Baker S."/>
            <person name="Barry K."/>
            <person name="Bills G."/>
            <person name="Bluhm B."/>
            <person name="Cannon C."/>
            <person name="Castanera R."/>
            <person name="Culley D."/>
            <person name="Daum C."/>
            <person name="Ezra D."/>
            <person name="Gonzalez J."/>
            <person name="Henrissat B."/>
            <person name="Kuo A."/>
            <person name="Liang C."/>
            <person name="Lipzen A."/>
            <person name="Lutzoni F."/>
            <person name="Magnuson J."/>
            <person name="Mondo S."/>
            <person name="Nolan M."/>
            <person name="Ohm R."/>
            <person name="Pangilinan J."/>
            <person name="Park H.-J."/>
            <person name="Ramirez L."/>
            <person name="Alfaro M."/>
            <person name="Sun H."/>
            <person name="Tritt A."/>
            <person name="Yoshinaga Y."/>
            <person name="Zwiers L.-H."/>
            <person name="Turgeon B."/>
            <person name="Goodwin S."/>
            <person name="Spatafora J."/>
            <person name="Crous P."/>
            <person name="Grigoriev I."/>
        </authorList>
    </citation>
    <scope>NUCLEOTIDE SEQUENCE</scope>
    <source>
        <strain evidence="9">CBS 113979</strain>
    </source>
</reference>
<dbReference type="Gene3D" id="2.130.10.10">
    <property type="entry name" value="YVTN repeat-like/Quinoprotein amine dehydrogenase"/>
    <property type="match status" value="1"/>
</dbReference>
<dbReference type="GO" id="GO:0005634">
    <property type="term" value="C:nucleus"/>
    <property type="evidence" value="ECO:0007669"/>
    <property type="project" value="UniProtKB-SubCell"/>
</dbReference>
<feature type="compositionally biased region" description="Acidic residues" evidence="7">
    <location>
        <begin position="1196"/>
        <end position="1206"/>
    </location>
</feature>
<evidence type="ECO:0000256" key="2">
    <source>
        <dbReference type="ARBA" id="ARBA00022553"/>
    </source>
</evidence>
<feature type="compositionally biased region" description="Low complexity" evidence="7">
    <location>
        <begin position="491"/>
        <end position="508"/>
    </location>
</feature>
<feature type="region of interest" description="Disordered" evidence="7">
    <location>
        <begin position="963"/>
        <end position="1001"/>
    </location>
</feature>
<evidence type="ECO:0000256" key="3">
    <source>
        <dbReference type="ARBA" id="ARBA00022884"/>
    </source>
</evidence>
<dbReference type="GO" id="GO:0045944">
    <property type="term" value="P:positive regulation of transcription by RNA polymerase II"/>
    <property type="evidence" value="ECO:0007669"/>
    <property type="project" value="TreeGrafter"/>
</dbReference>
<feature type="compositionally biased region" description="Low complexity" evidence="7">
    <location>
        <begin position="1135"/>
        <end position="1151"/>
    </location>
</feature>
<feature type="compositionally biased region" description="Low complexity" evidence="7">
    <location>
        <begin position="1"/>
        <end position="14"/>
    </location>
</feature>
<protein>
    <recommendedName>
        <fullName evidence="8">Gem-associated protein 5 TPR domain-containing protein</fullName>
    </recommendedName>
</protein>
<feature type="compositionally biased region" description="Polar residues" evidence="7">
    <location>
        <begin position="964"/>
        <end position="981"/>
    </location>
</feature>
<dbReference type="InterPro" id="IPR036322">
    <property type="entry name" value="WD40_repeat_dom_sf"/>
</dbReference>
<evidence type="ECO:0000313" key="9">
    <source>
        <dbReference type="EMBL" id="KAF1982967.1"/>
    </source>
</evidence>
<dbReference type="InterPro" id="IPR015943">
    <property type="entry name" value="WD40/YVTN_repeat-like_dom_sf"/>
</dbReference>
<feature type="domain" description="Gem-associated protein 5 TPR" evidence="8">
    <location>
        <begin position="565"/>
        <end position="720"/>
    </location>
</feature>
<feature type="compositionally biased region" description="Low complexity" evidence="7">
    <location>
        <begin position="848"/>
        <end position="857"/>
    </location>
</feature>
<evidence type="ECO:0000256" key="6">
    <source>
        <dbReference type="ARBA" id="ARBA00023242"/>
    </source>
</evidence>
<feature type="compositionally biased region" description="Basic and acidic residues" evidence="7">
    <location>
        <begin position="1124"/>
        <end position="1133"/>
    </location>
</feature>
<proteinExistence type="predicted"/>
<feature type="compositionally biased region" description="Basic and acidic residues" evidence="7">
    <location>
        <begin position="1353"/>
        <end position="1366"/>
    </location>
</feature>
<feature type="compositionally biased region" description="Polar residues" evidence="7">
    <location>
        <begin position="1600"/>
        <end position="1611"/>
    </location>
</feature>
<dbReference type="Pfam" id="PF23774">
    <property type="entry name" value="TPR_GEMI5"/>
    <property type="match status" value="1"/>
</dbReference>